<comment type="caution">
    <text evidence="3">The sequence shown here is derived from an EMBL/GenBank/DDBJ whole genome shotgun (WGS) entry which is preliminary data.</text>
</comment>
<evidence type="ECO:0000256" key="1">
    <source>
        <dbReference type="ARBA" id="ARBA00022801"/>
    </source>
</evidence>
<name>A0ABV4H3M2_9ACTN</name>
<evidence type="ECO:0000313" key="3">
    <source>
        <dbReference type="EMBL" id="MEZ0166184.1"/>
    </source>
</evidence>
<evidence type="ECO:0000313" key="4">
    <source>
        <dbReference type="Proteomes" id="UP001565927"/>
    </source>
</evidence>
<proteinExistence type="predicted"/>
<organism evidence="3 4">
    <name type="scientific">Kineococcus halophytocola</name>
    <dbReference type="NCBI Taxonomy" id="3234027"/>
    <lineage>
        <taxon>Bacteria</taxon>
        <taxon>Bacillati</taxon>
        <taxon>Actinomycetota</taxon>
        <taxon>Actinomycetes</taxon>
        <taxon>Kineosporiales</taxon>
        <taxon>Kineosporiaceae</taxon>
        <taxon>Kineococcus</taxon>
    </lineage>
</organism>
<dbReference type="Pfam" id="PF00149">
    <property type="entry name" value="Metallophos"/>
    <property type="match status" value="1"/>
</dbReference>
<keyword evidence="1" id="KW-0378">Hydrolase</keyword>
<accession>A0ABV4H3M2</accession>
<dbReference type="InterPro" id="IPR050535">
    <property type="entry name" value="DNA_Repair-Maintenance_Comp"/>
</dbReference>
<dbReference type="GO" id="GO:0004527">
    <property type="term" value="F:exonuclease activity"/>
    <property type="evidence" value="ECO:0007669"/>
    <property type="project" value="UniProtKB-KW"/>
</dbReference>
<dbReference type="PANTHER" id="PTHR30337">
    <property type="entry name" value="COMPONENT OF ATP-DEPENDENT DSDNA EXONUCLEASE"/>
    <property type="match status" value="1"/>
</dbReference>
<evidence type="ECO:0000259" key="2">
    <source>
        <dbReference type="Pfam" id="PF00149"/>
    </source>
</evidence>
<reference evidence="3 4" key="1">
    <citation type="submission" date="2024-07" db="EMBL/GenBank/DDBJ databases">
        <authorList>
            <person name="Thanompreechachai J."/>
            <person name="Duangmal K."/>
        </authorList>
    </citation>
    <scope>NUCLEOTIDE SEQUENCE [LARGE SCALE GENOMIC DNA]</scope>
    <source>
        <strain evidence="3 4">LSe6-4</strain>
    </source>
</reference>
<dbReference type="Proteomes" id="UP001565927">
    <property type="component" value="Unassembled WGS sequence"/>
</dbReference>
<feature type="domain" description="Calcineurin-like phosphoesterase" evidence="2">
    <location>
        <begin position="11"/>
        <end position="209"/>
    </location>
</feature>
<sequence>MVTDRAANAVRVVHAADVHLDSPLRGLRRLGDDAVAATLRAATRGALEALVALCEAQRADALLLAGDLYDGTWHDYATGRFFTRQVQRLADSGIRVFIVSGNHDAESQITHSLTLPGNAHRFGVDSPGTVVDEHLGLAVHGQGYRTRAVSSNLAAGYPRRVPDLVNVGLLHATVDGSRSGGEHERYAPCSIADLTALGYEYVALGHVHAREVLATGPTTVAYSGNLQGRHPRETGAKGAYVVDLVPGEQARLTFHALDVARWESLEVDVTGAADVAEVMGSLRERMLHTRREAGDRPLVVRAVLTGPTAAAADLADAERLRQEAEQAAEAAGVVLERVRSQTRAPRAGGGDDPELVAAVRAAADALARDPVQAQALRGVRGVRGEVGRLLSDAGLLDLGDPRVVGELARQAADDLSTRLGGR</sequence>
<gene>
    <name evidence="3" type="ORF">AB2L27_15600</name>
</gene>
<protein>
    <submittedName>
        <fullName evidence="3">Exonuclease SbcCD subunit D</fullName>
    </submittedName>
</protein>
<dbReference type="SUPFAM" id="SSF56300">
    <property type="entry name" value="Metallo-dependent phosphatases"/>
    <property type="match status" value="1"/>
</dbReference>
<dbReference type="InterPro" id="IPR029052">
    <property type="entry name" value="Metallo-depent_PP-like"/>
</dbReference>
<keyword evidence="4" id="KW-1185">Reference proteome</keyword>
<dbReference type="InterPro" id="IPR004843">
    <property type="entry name" value="Calcineurin-like_PHP"/>
</dbReference>
<dbReference type="EMBL" id="JBGFTU010000019">
    <property type="protein sequence ID" value="MEZ0166184.1"/>
    <property type="molecule type" value="Genomic_DNA"/>
</dbReference>
<dbReference type="CDD" id="cd00840">
    <property type="entry name" value="MPP_Mre11_N"/>
    <property type="match status" value="1"/>
</dbReference>
<dbReference type="InterPro" id="IPR041796">
    <property type="entry name" value="Mre11_N"/>
</dbReference>
<keyword evidence="3" id="KW-0269">Exonuclease</keyword>
<dbReference type="PANTHER" id="PTHR30337:SF7">
    <property type="entry name" value="PHOSPHOESTERASE"/>
    <property type="match status" value="1"/>
</dbReference>
<dbReference type="Gene3D" id="3.60.21.10">
    <property type="match status" value="1"/>
</dbReference>
<keyword evidence="3" id="KW-0540">Nuclease</keyword>